<feature type="transmembrane region" description="Helical" evidence="1">
    <location>
        <begin position="40"/>
        <end position="59"/>
    </location>
</feature>
<dbReference type="Gene3D" id="3.30.565.10">
    <property type="entry name" value="Histidine kinase-like ATPase, C-terminal domain"/>
    <property type="match status" value="1"/>
</dbReference>
<dbReference type="PANTHER" id="PTHR34220">
    <property type="entry name" value="SENSOR HISTIDINE KINASE YPDA"/>
    <property type="match status" value="1"/>
</dbReference>
<dbReference type="Pfam" id="PF06580">
    <property type="entry name" value="His_kinase"/>
    <property type="match status" value="1"/>
</dbReference>
<feature type="transmembrane region" description="Helical" evidence="1">
    <location>
        <begin position="112"/>
        <end position="134"/>
    </location>
</feature>
<proteinExistence type="predicted"/>
<keyword evidence="1" id="KW-0472">Membrane</keyword>
<reference evidence="4" key="1">
    <citation type="submission" date="2016-11" db="EMBL/GenBank/DDBJ databases">
        <authorList>
            <person name="Varghese N."/>
            <person name="Submissions S."/>
        </authorList>
    </citation>
    <scope>NUCLEOTIDE SEQUENCE [LARGE SCALE GENOMIC DNA]</scope>
    <source>
        <strain evidence="4">DSM 26134</strain>
    </source>
</reference>
<dbReference type="Proteomes" id="UP000184474">
    <property type="component" value="Unassembled WGS sequence"/>
</dbReference>
<dbReference type="PANTHER" id="PTHR34220:SF7">
    <property type="entry name" value="SENSOR HISTIDINE KINASE YPDA"/>
    <property type="match status" value="1"/>
</dbReference>
<keyword evidence="3" id="KW-0418">Kinase</keyword>
<evidence type="ECO:0000313" key="3">
    <source>
        <dbReference type="EMBL" id="SHK62080.1"/>
    </source>
</evidence>
<feature type="transmembrane region" description="Helical" evidence="1">
    <location>
        <begin position="7"/>
        <end position="28"/>
    </location>
</feature>
<keyword evidence="3" id="KW-0808">Transferase</keyword>
<gene>
    <name evidence="3" type="ORF">SAMN04488028_106235</name>
</gene>
<protein>
    <submittedName>
        <fullName evidence="3">Histidine kinase</fullName>
    </submittedName>
</protein>
<dbReference type="InterPro" id="IPR010559">
    <property type="entry name" value="Sig_transdc_His_kin_internal"/>
</dbReference>
<feature type="domain" description="Signal transduction histidine kinase internal region" evidence="2">
    <location>
        <begin position="153"/>
        <end position="232"/>
    </location>
</feature>
<dbReference type="STRING" id="156994.SAMN04488028_106235"/>
<evidence type="ECO:0000259" key="2">
    <source>
        <dbReference type="Pfam" id="PF06580"/>
    </source>
</evidence>
<name>A0A1M6TYV9_REIAG</name>
<accession>A0A1M6TYV9</accession>
<evidence type="ECO:0000313" key="4">
    <source>
        <dbReference type="Proteomes" id="UP000184474"/>
    </source>
</evidence>
<dbReference type="GO" id="GO:0000155">
    <property type="term" value="F:phosphorelay sensor kinase activity"/>
    <property type="evidence" value="ECO:0007669"/>
    <property type="project" value="InterPro"/>
</dbReference>
<dbReference type="RefSeq" id="WP_073124051.1">
    <property type="nucleotide sequence ID" value="NZ_FRAA01000006.1"/>
</dbReference>
<keyword evidence="1" id="KW-1133">Transmembrane helix</keyword>
<dbReference type="InterPro" id="IPR050640">
    <property type="entry name" value="Bact_2-comp_sensor_kinase"/>
</dbReference>
<feature type="transmembrane region" description="Helical" evidence="1">
    <location>
        <begin position="80"/>
        <end position="106"/>
    </location>
</feature>
<dbReference type="AlphaFoldDB" id="A0A1M6TYV9"/>
<dbReference type="SUPFAM" id="SSF55874">
    <property type="entry name" value="ATPase domain of HSP90 chaperone/DNA topoisomerase II/histidine kinase"/>
    <property type="match status" value="1"/>
</dbReference>
<dbReference type="GO" id="GO:0016020">
    <property type="term" value="C:membrane"/>
    <property type="evidence" value="ECO:0007669"/>
    <property type="project" value="InterPro"/>
</dbReference>
<sequence length="345" mass="39837">MTKRAVYIWCQWLGWSLYGLLNFGIYFIQSGAFSNKELVIAIWQILFYILSSHILRWVIKRQGWVGYPIVKLLPTILGSTLVLGMINYLLLLTVTWLMMGTVVWSIELRTVNMIFGVLGPAMMYCLWSLIYFTYHFFEQYNKSLQYEAAIREAELQHLRSQLNPHFIFNALNSIKALVDENPIKSKQAITQLSSIFRNTLNSEKKKLVRLEEEMETVRAYLGLESIRFEERLEVTLEVADETLLCQIPPMMIQTLVENGVKHGISKLKNGGTVSLLSQVKGENLVIQIRNSGKYKIEEVHEDGHGRGLQNTKDRLYLIYGDRANLTIDNEDDTTVLTKITLPKEY</sequence>
<dbReference type="EMBL" id="FRAA01000006">
    <property type="protein sequence ID" value="SHK62080.1"/>
    <property type="molecule type" value="Genomic_DNA"/>
</dbReference>
<evidence type="ECO:0000256" key="1">
    <source>
        <dbReference type="SAM" id="Phobius"/>
    </source>
</evidence>
<keyword evidence="1" id="KW-0812">Transmembrane</keyword>
<dbReference type="InterPro" id="IPR036890">
    <property type="entry name" value="HATPase_C_sf"/>
</dbReference>
<organism evidence="3 4">
    <name type="scientific">Reichenbachiella agariperforans</name>
    <dbReference type="NCBI Taxonomy" id="156994"/>
    <lineage>
        <taxon>Bacteria</taxon>
        <taxon>Pseudomonadati</taxon>
        <taxon>Bacteroidota</taxon>
        <taxon>Cytophagia</taxon>
        <taxon>Cytophagales</taxon>
        <taxon>Reichenbachiellaceae</taxon>
        <taxon>Reichenbachiella</taxon>
    </lineage>
</organism>
<keyword evidence="4" id="KW-1185">Reference proteome</keyword>